<evidence type="ECO:0000313" key="2">
    <source>
        <dbReference type="EMBL" id="QJA49167.1"/>
    </source>
</evidence>
<organism evidence="2">
    <name type="scientific">viral metagenome</name>
    <dbReference type="NCBI Taxonomy" id="1070528"/>
    <lineage>
        <taxon>unclassified sequences</taxon>
        <taxon>metagenomes</taxon>
        <taxon>organismal metagenomes</taxon>
    </lineage>
</organism>
<dbReference type="EMBL" id="MT144121">
    <property type="protein sequence ID" value="QJA49167.1"/>
    <property type="molecule type" value="Genomic_DNA"/>
</dbReference>
<reference evidence="2" key="1">
    <citation type="submission" date="2020-03" db="EMBL/GenBank/DDBJ databases">
        <title>The deep terrestrial virosphere.</title>
        <authorList>
            <person name="Holmfeldt K."/>
            <person name="Nilsson E."/>
            <person name="Simone D."/>
            <person name="Lopez-Fernandez M."/>
            <person name="Wu X."/>
            <person name="de Brujin I."/>
            <person name="Lundin D."/>
            <person name="Andersson A."/>
            <person name="Bertilsson S."/>
            <person name="Dopson M."/>
        </authorList>
    </citation>
    <scope>NUCLEOTIDE SEQUENCE</scope>
    <source>
        <strain evidence="2">TM448A01242</strain>
    </source>
</reference>
<keyword evidence="1" id="KW-0472">Membrane</keyword>
<gene>
    <name evidence="2" type="ORF">TM448A01242_0011</name>
</gene>
<proteinExistence type="predicted"/>
<protein>
    <submittedName>
        <fullName evidence="2">Uncharacterized protein</fullName>
    </submittedName>
</protein>
<sequence length="292" mass="32589">MGGTSGGDTVMTIRHPDYAEVHHSGFLTEFTVQLASALAVNPHTDYVYRNIDADFFGVGYLFSSYVTLHDMFGKFMAGLDLEELWRSSISDVLTQEEMYTHIAEKKQKLDDEIDTQILPTFKRGMRDINAVASSSFIIGCAKIESKRVKDYAAISLEVTANLIPTIFAKFTTELAWCKNIVADYAKIMKAYFSYRIDTDISGYTLRAEDVLWPFTVLDFDRRALNALGPQHLENMTTSDPTWLEKNKLVIGGVSIIAWTAQGAYIGSSYPPYGTIIGAVIGFVIGVALYFMQ</sequence>
<keyword evidence="1" id="KW-1133">Transmembrane helix</keyword>
<keyword evidence="1" id="KW-0812">Transmembrane</keyword>
<accession>A0A6H1ZPD1</accession>
<evidence type="ECO:0000256" key="1">
    <source>
        <dbReference type="SAM" id="Phobius"/>
    </source>
</evidence>
<name>A0A6H1ZPD1_9ZZZZ</name>
<feature type="transmembrane region" description="Helical" evidence="1">
    <location>
        <begin position="272"/>
        <end position="291"/>
    </location>
</feature>
<dbReference type="AlphaFoldDB" id="A0A6H1ZPD1"/>